<comment type="caution">
    <text evidence="10">The sequence shown here is derived from an EMBL/GenBank/DDBJ whole genome shotgun (WGS) entry which is preliminary data.</text>
</comment>
<evidence type="ECO:0000256" key="2">
    <source>
        <dbReference type="ARBA" id="ARBA00022448"/>
    </source>
</evidence>
<evidence type="ECO:0000256" key="6">
    <source>
        <dbReference type="ARBA" id="ARBA00022982"/>
    </source>
</evidence>
<gene>
    <name evidence="10" type="ORF">EC973_006466</name>
</gene>
<keyword evidence="2 9" id="KW-0813">Transport</keyword>
<dbReference type="GO" id="GO:0022900">
    <property type="term" value="P:electron transport chain"/>
    <property type="evidence" value="ECO:0007669"/>
    <property type="project" value="InterPro"/>
</dbReference>
<accession>A0A8H7BVL0</accession>
<evidence type="ECO:0000256" key="7">
    <source>
        <dbReference type="ARBA" id="ARBA00023128"/>
    </source>
</evidence>
<keyword evidence="7 9" id="KW-0496">Mitochondrion</keyword>
<keyword evidence="11" id="KW-1185">Reference proteome</keyword>
<keyword evidence="8 9" id="KW-0472">Membrane</keyword>
<dbReference type="PANTHER" id="PTHR12219">
    <property type="entry name" value="NADH-UBIQUINONE OXIDOREDUCTASE"/>
    <property type="match status" value="1"/>
</dbReference>
<keyword evidence="5 9" id="KW-0809">Transit peptide</keyword>
<evidence type="ECO:0000256" key="5">
    <source>
        <dbReference type="ARBA" id="ARBA00022946"/>
    </source>
</evidence>
<evidence type="ECO:0000256" key="9">
    <source>
        <dbReference type="RuleBase" id="RU367010"/>
    </source>
</evidence>
<comment type="subcellular location">
    <subcellularLocation>
        <location evidence="9">Mitochondrion inner membrane</location>
        <topology evidence="9">Peripheral membrane protein</topology>
        <orientation evidence="9">Matrix side</orientation>
    </subcellularLocation>
</comment>
<dbReference type="GO" id="GO:0005743">
    <property type="term" value="C:mitochondrial inner membrane"/>
    <property type="evidence" value="ECO:0007669"/>
    <property type="project" value="UniProtKB-SubCell"/>
</dbReference>
<keyword evidence="4 9" id="KW-0999">Mitochondrion inner membrane</keyword>
<evidence type="ECO:0000256" key="1">
    <source>
        <dbReference type="ARBA" id="ARBA00005882"/>
    </source>
</evidence>
<dbReference type="Gene3D" id="3.30.160.190">
    <property type="entry name" value="atu1810 like domain"/>
    <property type="match status" value="1"/>
</dbReference>
<evidence type="ECO:0000313" key="10">
    <source>
        <dbReference type="EMBL" id="KAF7728291.1"/>
    </source>
</evidence>
<dbReference type="InterPro" id="IPR038532">
    <property type="entry name" value="NDUFS4-like_sf"/>
</dbReference>
<reference evidence="10" key="1">
    <citation type="submission" date="2020-01" db="EMBL/GenBank/DDBJ databases">
        <title>Genome Sequencing of Three Apophysomyces-Like Fungal Strains Confirms a Novel Fungal Genus in the Mucoromycota with divergent Burkholderia-like Endosymbiotic Bacteria.</title>
        <authorList>
            <person name="Stajich J.E."/>
            <person name="Macias A.M."/>
            <person name="Carter-House D."/>
            <person name="Lovett B."/>
            <person name="Kasson L.R."/>
            <person name="Berry K."/>
            <person name="Grigoriev I."/>
            <person name="Chang Y."/>
            <person name="Spatafora J."/>
            <person name="Kasson M.T."/>
        </authorList>
    </citation>
    <scope>NUCLEOTIDE SEQUENCE</scope>
    <source>
        <strain evidence="10">NRRL A-21654</strain>
    </source>
</reference>
<organism evidence="10 11">
    <name type="scientific">Apophysomyces ossiformis</name>
    <dbReference type="NCBI Taxonomy" id="679940"/>
    <lineage>
        <taxon>Eukaryota</taxon>
        <taxon>Fungi</taxon>
        <taxon>Fungi incertae sedis</taxon>
        <taxon>Mucoromycota</taxon>
        <taxon>Mucoromycotina</taxon>
        <taxon>Mucoromycetes</taxon>
        <taxon>Mucorales</taxon>
        <taxon>Mucorineae</taxon>
        <taxon>Mucoraceae</taxon>
        <taxon>Apophysomyces</taxon>
    </lineage>
</organism>
<dbReference type="FunFam" id="3.30.160.190:FF:000001">
    <property type="entry name" value="NADH-ubiquinone oxidoreductase 21 kDa subunit mitochondrial"/>
    <property type="match status" value="1"/>
</dbReference>
<protein>
    <recommendedName>
        <fullName evidence="9">NADH dehydrogenase [ubiquinone] iron-sulfur protein 4, mitochondrial</fullName>
    </recommendedName>
</protein>
<dbReference type="OrthoDB" id="3089at2759"/>
<comment type="function">
    <text evidence="9">Accessory subunit of the mitochondrial membrane respiratory chain NADH dehydrogenase (Complex I), that is believed not to be involved in catalysis. Complex I functions in the transfer of electrons from NADH to the respiratory chain. The immediate electron acceptor for the enzyme is believed to be ubiquinone.</text>
</comment>
<dbReference type="PANTHER" id="PTHR12219:SF8">
    <property type="entry name" value="NADH DEHYDROGENASE [UBIQUINONE] IRON-SULFUR PROTEIN 4, MITOCHONDRIAL"/>
    <property type="match status" value="1"/>
</dbReference>
<dbReference type="EMBL" id="JABAYA010000040">
    <property type="protein sequence ID" value="KAF7728291.1"/>
    <property type="molecule type" value="Genomic_DNA"/>
</dbReference>
<keyword evidence="3 9" id="KW-0679">Respiratory chain</keyword>
<dbReference type="AlphaFoldDB" id="A0A8H7BVL0"/>
<proteinExistence type="inferred from homology"/>
<sequence>MSTPLFTRTVLLARNAIRPTAWTSTRCFASQNKEVVRTEQEAIVNVDAVSGAPEELVLERSVRIFQPSKTSTQSGKHCTRYWRIDFDIMEDGNRWENPLMGWASSSDYQQALALKFTSKEDAINFAEKQGWSYYVQEPKRVKFVKKAYADNYKYSAGKLRYVMTK</sequence>
<keyword evidence="6 9" id="KW-0249">Electron transport</keyword>
<name>A0A8H7BVL0_9FUNG</name>
<comment type="similarity">
    <text evidence="1 9">Belongs to the complex I NDUFS4 subunit family.</text>
</comment>
<evidence type="ECO:0000256" key="3">
    <source>
        <dbReference type="ARBA" id="ARBA00022660"/>
    </source>
</evidence>
<dbReference type="InterPro" id="IPR006885">
    <property type="entry name" value="NADH_UbQ_FeS_4_mit-like"/>
</dbReference>
<dbReference type="Proteomes" id="UP000605846">
    <property type="component" value="Unassembled WGS sequence"/>
</dbReference>
<evidence type="ECO:0000313" key="11">
    <source>
        <dbReference type="Proteomes" id="UP000605846"/>
    </source>
</evidence>
<dbReference type="Pfam" id="PF04800">
    <property type="entry name" value="NDUS4"/>
    <property type="match status" value="1"/>
</dbReference>
<evidence type="ECO:0000256" key="8">
    <source>
        <dbReference type="ARBA" id="ARBA00023136"/>
    </source>
</evidence>
<evidence type="ECO:0000256" key="4">
    <source>
        <dbReference type="ARBA" id="ARBA00022792"/>
    </source>
</evidence>